<feature type="non-terminal residue" evidence="2">
    <location>
        <position position="166"/>
    </location>
</feature>
<reference evidence="2" key="1">
    <citation type="submission" date="2013-08" db="EMBL/GenBank/DDBJ databases">
        <authorList>
            <person name="Mendez C."/>
            <person name="Richter M."/>
            <person name="Ferrer M."/>
            <person name="Sanchez J."/>
        </authorList>
    </citation>
    <scope>NUCLEOTIDE SEQUENCE</scope>
</reference>
<evidence type="ECO:0000313" key="2">
    <source>
        <dbReference type="EMBL" id="EQD40382.1"/>
    </source>
</evidence>
<dbReference type="SMART" id="SM01321">
    <property type="entry name" value="Y1_Tnp"/>
    <property type="match status" value="1"/>
</dbReference>
<dbReference type="GO" id="GO:0006313">
    <property type="term" value="P:DNA transposition"/>
    <property type="evidence" value="ECO:0007669"/>
    <property type="project" value="InterPro"/>
</dbReference>
<dbReference type="Pfam" id="PF01797">
    <property type="entry name" value="Y1_Tnp"/>
    <property type="match status" value="1"/>
</dbReference>
<dbReference type="GO" id="GO:0004803">
    <property type="term" value="F:transposase activity"/>
    <property type="evidence" value="ECO:0007669"/>
    <property type="project" value="InterPro"/>
</dbReference>
<dbReference type="GO" id="GO:0003677">
    <property type="term" value="F:DNA binding"/>
    <property type="evidence" value="ECO:0007669"/>
    <property type="project" value="InterPro"/>
</dbReference>
<gene>
    <name evidence="2" type="ORF">B2A_11049</name>
</gene>
<organism evidence="2">
    <name type="scientific">mine drainage metagenome</name>
    <dbReference type="NCBI Taxonomy" id="410659"/>
    <lineage>
        <taxon>unclassified sequences</taxon>
        <taxon>metagenomes</taxon>
        <taxon>ecological metagenomes</taxon>
    </lineage>
</organism>
<comment type="caution">
    <text evidence="2">The sequence shown here is derived from an EMBL/GenBank/DDBJ whole genome shotgun (WGS) entry which is preliminary data.</text>
</comment>
<dbReference type="Gene3D" id="3.30.70.1290">
    <property type="entry name" value="Transposase IS200-like"/>
    <property type="match status" value="1"/>
</dbReference>
<protein>
    <submittedName>
        <fullName evidence="2">Protein containing DUF1568</fullName>
    </submittedName>
</protein>
<dbReference type="EMBL" id="AUZZ01007967">
    <property type="protein sequence ID" value="EQD40382.1"/>
    <property type="molecule type" value="Genomic_DNA"/>
</dbReference>
<feature type="domain" description="Transposase IS200-like" evidence="1">
    <location>
        <begin position="1"/>
        <end position="101"/>
    </location>
</feature>
<dbReference type="InterPro" id="IPR036515">
    <property type="entry name" value="Transposase_17_sf"/>
</dbReference>
<dbReference type="PANTHER" id="PTHR34322:SF2">
    <property type="entry name" value="TRANSPOSASE IS200-LIKE DOMAIN-CONTAINING PROTEIN"/>
    <property type="match status" value="1"/>
</dbReference>
<reference evidence="2" key="2">
    <citation type="journal article" date="2014" name="ISME J.">
        <title>Microbial stratification in low pH oxic and suboxic macroscopic growths along an acid mine drainage.</title>
        <authorList>
            <person name="Mendez-Garcia C."/>
            <person name="Mesa V."/>
            <person name="Sprenger R.R."/>
            <person name="Richter M."/>
            <person name="Diez M.S."/>
            <person name="Solano J."/>
            <person name="Bargiela R."/>
            <person name="Golyshina O.V."/>
            <person name="Manteca A."/>
            <person name="Ramos J.L."/>
            <person name="Gallego J.R."/>
            <person name="Llorente I."/>
            <person name="Martins Dos Santos V.A."/>
            <person name="Jensen O.N."/>
            <person name="Pelaez A.I."/>
            <person name="Sanchez J."/>
            <person name="Ferrer M."/>
        </authorList>
    </citation>
    <scope>NUCLEOTIDE SEQUENCE</scope>
</reference>
<dbReference type="PANTHER" id="PTHR34322">
    <property type="entry name" value="TRANSPOSASE, Y1_TNP DOMAIN-CONTAINING"/>
    <property type="match status" value="1"/>
</dbReference>
<accession>T0Z8G9</accession>
<sequence>MFRREEDYAAFVRVMLDAYERVPLRIIGWCLMKNHWHFVVWPRTDDEVTGYFRVLAHTHAMRWRVAHRTVGWGHLYQGRFKAFPVESGSHVLTVCRYVERNALSAGVVRRAEDWRWGSLWLRHQTAQDGQTRALRRMLSVGPAGRWPDLKQWTQSVNAAQTKRECV</sequence>
<dbReference type="SUPFAM" id="SSF143422">
    <property type="entry name" value="Transposase IS200-like"/>
    <property type="match status" value="1"/>
</dbReference>
<dbReference type="AlphaFoldDB" id="T0Z8G9"/>
<dbReference type="InterPro" id="IPR002686">
    <property type="entry name" value="Transposase_17"/>
</dbReference>
<name>T0Z8G9_9ZZZZ</name>
<proteinExistence type="predicted"/>
<evidence type="ECO:0000259" key="1">
    <source>
        <dbReference type="SMART" id="SM01321"/>
    </source>
</evidence>